<feature type="domain" description="SYO1-like TPR repeats" evidence="2">
    <location>
        <begin position="400"/>
        <end position="622"/>
    </location>
</feature>
<evidence type="ECO:0000313" key="4">
    <source>
        <dbReference type="Proteomes" id="UP000789342"/>
    </source>
</evidence>
<dbReference type="PANTHER" id="PTHR13347">
    <property type="entry name" value="HEAT REPEAT-CONTAINING PROTEIN 3"/>
    <property type="match status" value="1"/>
</dbReference>
<dbReference type="PANTHER" id="PTHR13347:SF1">
    <property type="entry name" value="HEAT REPEAT-CONTAINING PROTEIN 3"/>
    <property type="match status" value="1"/>
</dbReference>
<evidence type="ECO:0000259" key="2">
    <source>
        <dbReference type="Pfam" id="PF25567"/>
    </source>
</evidence>
<sequence length="626" mass="70814">MPRKKFKPPKPSPIVEAEIGSEYDLNDTTNEVLPAIKQLSSPDATERAWAASSVSNLVMGDKNICRLLLSNDLIRFLIERLTDSVYEVISEVLGTFEVCAEMYDKDILTPLIPLVSKVSIIIDNILRDIPPESDPIEGTRKTIWTFAENIIYIIWSLSEVSQKALKSINNANVVPFLVSFFMHSKKIPGKTVLAAAQCLHTITDENPDIHFHFEQNPQYMQVLLNGVKNEENISSELTETLLLIKVLYCGILSNLRSIYTFAGIDPVSEQNLYLLPVLTSRLTLDLDKLADEVVDVTSRIETTAYHSKDSLSNTEEERLDKVNSQLTTLQLALEILNKICSEGIFKDDDDDETNAKENLPREDNDVLMTDANNDDYPKYNMQELPTLNTMATVVLPELLRLANPAHLSFPEQLGSSGPTIVRNVTRLFATVHLRAIECLNNYLLIMADVVEGKWWFTQCRYEAQQTWIRLFELFNKVSSINTKAGMGEYMQETKDEILETLMGCLWTLSRGLDGDVPLAANQIQELIDYYKLNVSESMCVKIIGTLGVIARRQNAIEDNRRIGTFLFEIIQNQLQAHPASLDCTVESLNAIYDIYADKDFDYDRPVFVQGSFLQLMESMVDAVYSM</sequence>
<dbReference type="EMBL" id="CAJVPV010010489">
    <property type="protein sequence ID" value="CAG8651743.1"/>
    <property type="molecule type" value="Genomic_DNA"/>
</dbReference>
<reference evidence="3" key="1">
    <citation type="submission" date="2021-06" db="EMBL/GenBank/DDBJ databases">
        <authorList>
            <person name="Kallberg Y."/>
            <person name="Tangrot J."/>
            <person name="Rosling A."/>
        </authorList>
    </citation>
    <scope>NUCLEOTIDE SEQUENCE</scope>
    <source>
        <strain evidence="3">CL551</strain>
    </source>
</reference>
<dbReference type="GO" id="GO:0006606">
    <property type="term" value="P:protein import into nucleus"/>
    <property type="evidence" value="ECO:0007669"/>
    <property type="project" value="TreeGrafter"/>
</dbReference>
<name>A0A9N9H6X0_9GLOM</name>
<dbReference type="GO" id="GO:0051082">
    <property type="term" value="F:unfolded protein binding"/>
    <property type="evidence" value="ECO:0007669"/>
    <property type="project" value="TreeGrafter"/>
</dbReference>
<dbReference type="OrthoDB" id="288703at2759"/>
<dbReference type="GO" id="GO:0042273">
    <property type="term" value="P:ribosomal large subunit biogenesis"/>
    <property type="evidence" value="ECO:0007669"/>
    <property type="project" value="TreeGrafter"/>
</dbReference>
<dbReference type="AlphaFoldDB" id="A0A9N9H6X0"/>
<protein>
    <submittedName>
        <fullName evidence="3">7721_t:CDS:1</fullName>
    </submittedName>
</protein>
<dbReference type="InterPro" id="IPR016024">
    <property type="entry name" value="ARM-type_fold"/>
</dbReference>
<dbReference type="Pfam" id="PF25567">
    <property type="entry name" value="TPR_SYO1"/>
    <property type="match status" value="1"/>
</dbReference>
<dbReference type="SUPFAM" id="SSF48371">
    <property type="entry name" value="ARM repeat"/>
    <property type="match status" value="1"/>
</dbReference>
<dbReference type="Proteomes" id="UP000789342">
    <property type="component" value="Unassembled WGS sequence"/>
</dbReference>
<dbReference type="Gene3D" id="1.25.10.10">
    <property type="entry name" value="Leucine-rich Repeat Variant"/>
    <property type="match status" value="1"/>
</dbReference>
<accession>A0A9N9H6X0</accession>
<keyword evidence="4" id="KW-1185">Reference proteome</keyword>
<comment type="similarity">
    <text evidence="1">Belongs to the nuclear import and ribosome assembly adapter family.</text>
</comment>
<dbReference type="InterPro" id="IPR011989">
    <property type="entry name" value="ARM-like"/>
</dbReference>
<evidence type="ECO:0000256" key="1">
    <source>
        <dbReference type="ARBA" id="ARBA00049983"/>
    </source>
</evidence>
<dbReference type="InterPro" id="IPR057990">
    <property type="entry name" value="TPR_SYO1"/>
</dbReference>
<organism evidence="3 4">
    <name type="scientific">Acaulospora morrowiae</name>
    <dbReference type="NCBI Taxonomy" id="94023"/>
    <lineage>
        <taxon>Eukaryota</taxon>
        <taxon>Fungi</taxon>
        <taxon>Fungi incertae sedis</taxon>
        <taxon>Mucoromycota</taxon>
        <taxon>Glomeromycotina</taxon>
        <taxon>Glomeromycetes</taxon>
        <taxon>Diversisporales</taxon>
        <taxon>Acaulosporaceae</taxon>
        <taxon>Acaulospora</taxon>
    </lineage>
</organism>
<proteinExistence type="inferred from homology"/>
<dbReference type="InterPro" id="IPR052616">
    <property type="entry name" value="SYO1-like"/>
</dbReference>
<evidence type="ECO:0000313" key="3">
    <source>
        <dbReference type="EMBL" id="CAG8651743.1"/>
    </source>
</evidence>
<comment type="caution">
    <text evidence="3">The sequence shown here is derived from an EMBL/GenBank/DDBJ whole genome shotgun (WGS) entry which is preliminary data.</text>
</comment>
<gene>
    <name evidence="3" type="ORF">AMORRO_LOCUS9996</name>
</gene>
<feature type="non-terminal residue" evidence="3">
    <location>
        <position position="626"/>
    </location>
</feature>